<dbReference type="EMBL" id="SDEE01000404">
    <property type="protein sequence ID" value="RXW16757.1"/>
    <property type="molecule type" value="Genomic_DNA"/>
</dbReference>
<feature type="region of interest" description="Disordered" evidence="1">
    <location>
        <begin position="1"/>
        <end position="27"/>
    </location>
</feature>
<evidence type="ECO:0008006" key="4">
    <source>
        <dbReference type="Google" id="ProtNLM"/>
    </source>
</evidence>
<dbReference type="STRING" id="2316362.A0A4Q2DAT5"/>
<feature type="compositionally biased region" description="Basic and acidic residues" evidence="1">
    <location>
        <begin position="15"/>
        <end position="27"/>
    </location>
</feature>
<comment type="caution">
    <text evidence="2">The sequence shown here is derived from an EMBL/GenBank/DDBJ whole genome shotgun (WGS) entry which is preliminary data.</text>
</comment>
<proteinExistence type="predicted"/>
<dbReference type="OrthoDB" id="3199698at2759"/>
<gene>
    <name evidence="2" type="ORF">EST38_g9099</name>
</gene>
<dbReference type="AlphaFoldDB" id="A0A4Q2DAT5"/>
<reference evidence="2 3" key="1">
    <citation type="submission" date="2019-01" db="EMBL/GenBank/DDBJ databases">
        <title>Draft genome sequence of Psathyrella aberdarensis IHI B618.</title>
        <authorList>
            <person name="Buettner E."/>
            <person name="Kellner H."/>
        </authorList>
    </citation>
    <scope>NUCLEOTIDE SEQUENCE [LARGE SCALE GENOMIC DNA]</scope>
    <source>
        <strain evidence="2 3">IHI B618</strain>
    </source>
</reference>
<protein>
    <recommendedName>
        <fullName evidence="4">C2H2-type domain-containing protein</fullName>
    </recommendedName>
</protein>
<dbReference type="Proteomes" id="UP000290288">
    <property type="component" value="Unassembled WGS sequence"/>
</dbReference>
<organism evidence="2 3">
    <name type="scientific">Candolleomyces aberdarensis</name>
    <dbReference type="NCBI Taxonomy" id="2316362"/>
    <lineage>
        <taxon>Eukaryota</taxon>
        <taxon>Fungi</taxon>
        <taxon>Dikarya</taxon>
        <taxon>Basidiomycota</taxon>
        <taxon>Agaricomycotina</taxon>
        <taxon>Agaricomycetes</taxon>
        <taxon>Agaricomycetidae</taxon>
        <taxon>Agaricales</taxon>
        <taxon>Agaricineae</taxon>
        <taxon>Psathyrellaceae</taxon>
        <taxon>Candolleomyces</taxon>
    </lineage>
</organism>
<feature type="region of interest" description="Disordered" evidence="1">
    <location>
        <begin position="49"/>
        <end position="69"/>
    </location>
</feature>
<evidence type="ECO:0000256" key="1">
    <source>
        <dbReference type="SAM" id="MobiDB-lite"/>
    </source>
</evidence>
<name>A0A4Q2DAT5_9AGAR</name>
<evidence type="ECO:0000313" key="3">
    <source>
        <dbReference type="Proteomes" id="UP000290288"/>
    </source>
</evidence>
<sequence length="532" mass="60391">MTRNRAPPRCPSQKNEPERETSVTYDSEKYQSFPCEYCDLVCKTRKGRKQHVRSEHPVLSSDSDEEDLSKTTIYRHSKLTGENVNEDGVPLPLGSAPQSVDANKNAWHPFTNRLEFDFAHYHYVELETSAAKINTALDHWRAATIVALGSDVDERNSAPWSTAEDLYAMIDSIQTGGAPFKTVYLRYNGPKPPINPPAWMTATYELCLRDARLVLEQQLQNPEFKSQFETTPYRQFNSAGDRVYSNLMSGDWVWREADTIAADPATHGSMLVPVVSGLDKTTVSVATGHQEYHPFYLSAGNLTNMARRSHGNGVVPVAFLPIPKVSKRQKKRKEFKTFARQLYHICIQLIFEPLRSGMTTPEIMRCPDGHLRRSIFSIGPVIADYPEQVWLAGVVQGWCPKDFAHPDNLDDPTATRRTHEKTDFLLESYDRAKTWASFGVRDDVVPFTHSFPRADIHELLTPDLLHQVIKGTFKDHLVSWVNDYIYATHPSNKALEIVQDIDRRRLSHRILAFVGFQMVVILLNGPGMIPKP</sequence>
<evidence type="ECO:0000313" key="2">
    <source>
        <dbReference type="EMBL" id="RXW16757.1"/>
    </source>
</evidence>
<keyword evidence="3" id="KW-1185">Reference proteome</keyword>
<accession>A0A4Q2DAT5</accession>
<dbReference type="Pfam" id="PF18759">
    <property type="entry name" value="Plavaka"/>
    <property type="match status" value="1"/>
</dbReference>
<dbReference type="InterPro" id="IPR041078">
    <property type="entry name" value="Plavaka"/>
</dbReference>